<dbReference type="Proteomes" id="UP000033945">
    <property type="component" value="Unassembled WGS sequence"/>
</dbReference>
<name>A0A0G1KWR5_9BACT</name>
<evidence type="ECO:0000259" key="2">
    <source>
        <dbReference type="Pfam" id="PF01408"/>
    </source>
</evidence>
<reference evidence="4 5" key="1">
    <citation type="journal article" date="2015" name="Nature">
        <title>rRNA introns, odd ribosomes, and small enigmatic genomes across a large radiation of phyla.</title>
        <authorList>
            <person name="Brown C.T."/>
            <person name="Hug L.A."/>
            <person name="Thomas B.C."/>
            <person name="Sharon I."/>
            <person name="Castelle C.J."/>
            <person name="Singh A."/>
            <person name="Wilkins M.J."/>
            <person name="Williams K.H."/>
            <person name="Banfield J.F."/>
        </authorList>
    </citation>
    <scope>NUCLEOTIDE SEQUENCE [LARGE SCALE GENOMIC DNA]</scope>
</reference>
<dbReference type="InterPro" id="IPR036291">
    <property type="entry name" value="NAD(P)-bd_dom_sf"/>
</dbReference>
<dbReference type="Pfam" id="PF22725">
    <property type="entry name" value="GFO_IDH_MocA_C3"/>
    <property type="match status" value="1"/>
</dbReference>
<dbReference type="InterPro" id="IPR050463">
    <property type="entry name" value="Gfo/Idh/MocA_oxidrdct_glycsds"/>
</dbReference>
<proteinExistence type="predicted"/>
<evidence type="ECO:0000259" key="3">
    <source>
        <dbReference type="Pfam" id="PF22725"/>
    </source>
</evidence>
<feature type="domain" description="GFO/IDH/MocA-like oxidoreductase" evidence="3">
    <location>
        <begin position="125"/>
        <end position="242"/>
    </location>
</feature>
<organism evidence="4 5">
    <name type="scientific">Candidatus Giovannonibacteria bacterium GW2011_GWA2_44_26</name>
    <dbReference type="NCBI Taxonomy" id="1618648"/>
    <lineage>
        <taxon>Bacteria</taxon>
        <taxon>Candidatus Giovannoniibacteriota</taxon>
    </lineage>
</organism>
<dbReference type="GO" id="GO:0016491">
    <property type="term" value="F:oxidoreductase activity"/>
    <property type="evidence" value="ECO:0007669"/>
    <property type="project" value="UniProtKB-KW"/>
</dbReference>
<dbReference type="Gene3D" id="3.40.50.720">
    <property type="entry name" value="NAD(P)-binding Rossmann-like Domain"/>
    <property type="match status" value="1"/>
</dbReference>
<dbReference type="EMBL" id="LCIT01000045">
    <property type="protein sequence ID" value="KKT60737.1"/>
    <property type="molecule type" value="Genomic_DNA"/>
</dbReference>
<keyword evidence="1" id="KW-0560">Oxidoreductase</keyword>
<accession>A0A0G1KWR5</accession>
<gene>
    <name evidence="4" type="ORF">UW55_C0045G0006</name>
</gene>
<dbReference type="AlphaFoldDB" id="A0A0G1KWR5"/>
<evidence type="ECO:0000313" key="5">
    <source>
        <dbReference type="Proteomes" id="UP000033945"/>
    </source>
</evidence>
<dbReference type="SUPFAM" id="SSF51735">
    <property type="entry name" value="NAD(P)-binding Rossmann-fold domains"/>
    <property type="match status" value="1"/>
</dbReference>
<dbReference type="PANTHER" id="PTHR43818:SF11">
    <property type="entry name" value="BCDNA.GH03377"/>
    <property type="match status" value="1"/>
</dbReference>
<dbReference type="GO" id="GO:0000166">
    <property type="term" value="F:nucleotide binding"/>
    <property type="evidence" value="ECO:0007669"/>
    <property type="project" value="InterPro"/>
</dbReference>
<protein>
    <submittedName>
        <fullName evidence="4">Oxidoreductase domain protein</fullName>
    </submittedName>
</protein>
<dbReference type="InterPro" id="IPR000683">
    <property type="entry name" value="Gfo/Idh/MocA-like_OxRdtase_N"/>
</dbReference>
<sequence length="322" mass="35999">MGAGLIGRKRAMVLESFGADKVIAVADVNLTRAKKLADEIDGCEATSSWKEIANHKQIDTVVVATTHNNLATISLAALSAGKHVLCEKPLGIKSAMVAKCVKMARKKKLMYKVGFNHRFHPGIAMAHDMFVAGKIGKLMYIKAAYGIGGRPGYEKEWRMDKEVSGGGELIDQGAHLIDLSRWFMGEITSVKAELLTSFWPVKVEDNVFLLLRNRSGLAEIHASWTEWKNRFTFEIYGVKGYLKINGLGGSYGPEVLTFGRRVPGQAPLEKFWKFEDPDQSWRKEWLNFRQAILRGKDLNGSGVDGLEVLRLIEKIYKQKKTK</sequence>
<dbReference type="InterPro" id="IPR055170">
    <property type="entry name" value="GFO_IDH_MocA-like_dom"/>
</dbReference>
<dbReference type="Pfam" id="PF01408">
    <property type="entry name" value="GFO_IDH_MocA"/>
    <property type="match status" value="1"/>
</dbReference>
<evidence type="ECO:0000313" key="4">
    <source>
        <dbReference type="EMBL" id="KKT60737.1"/>
    </source>
</evidence>
<comment type="caution">
    <text evidence="4">The sequence shown here is derived from an EMBL/GenBank/DDBJ whole genome shotgun (WGS) entry which is preliminary data.</text>
</comment>
<dbReference type="PANTHER" id="PTHR43818">
    <property type="entry name" value="BCDNA.GH03377"/>
    <property type="match status" value="1"/>
</dbReference>
<evidence type="ECO:0000256" key="1">
    <source>
        <dbReference type="ARBA" id="ARBA00023002"/>
    </source>
</evidence>
<dbReference type="SUPFAM" id="SSF55347">
    <property type="entry name" value="Glyceraldehyde-3-phosphate dehydrogenase-like, C-terminal domain"/>
    <property type="match status" value="1"/>
</dbReference>
<feature type="domain" description="Gfo/Idh/MocA-like oxidoreductase N-terminal" evidence="2">
    <location>
        <begin position="2"/>
        <end position="115"/>
    </location>
</feature>
<dbReference type="Gene3D" id="3.30.360.10">
    <property type="entry name" value="Dihydrodipicolinate Reductase, domain 2"/>
    <property type="match status" value="1"/>
</dbReference>